<dbReference type="Pfam" id="PF11964">
    <property type="entry name" value="SpoIIAA-like"/>
    <property type="match status" value="1"/>
</dbReference>
<dbReference type="KEGG" id="sva:SVA_3742"/>
<dbReference type="InterPro" id="IPR021866">
    <property type="entry name" value="SpoIIAA-like"/>
</dbReference>
<sequence length="116" mass="13435">MIAIEEKGDLLEVSVLGELALPDYRKLEQAVRRELKQLPKVKLLLDVRGMTGFTLDVAWEEIKFTRSHAHDFRRIAVVTPDQWAPWLSWVSAAFTDAEVMLFEDPRAAEAWLQERK</sequence>
<name>A0A1C7AFU5_9GAMM</name>
<proteinExistence type="predicted"/>
<dbReference type="Gene3D" id="3.40.50.10600">
    <property type="entry name" value="SpoIIaa-like domains"/>
    <property type="match status" value="1"/>
</dbReference>
<organism evidence="1 2">
    <name type="scientific">Sulfurifustis variabilis</name>
    <dbReference type="NCBI Taxonomy" id="1675686"/>
    <lineage>
        <taxon>Bacteria</taxon>
        <taxon>Pseudomonadati</taxon>
        <taxon>Pseudomonadota</taxon>
        <taxon>Gammaproteobacteria</taxon>
        <taxon>Acidiferrobacterales</taxon>
        <taxon>Acidiferrobacteraceae</taxon>
        <taxon>Sulfurifustis</taxon>
    </lineage>
</organism>
<dbReference type="RefSeq" id="WP_096462592.1">
    <property type="nucleotide sequence ID" value="NZ_AP014936.1"/>
</dbReference>
<evidence type="ECO:0000313" key="2">
    <source>
        <dbReference type="Proteomes" id="UP000218899"/>
    </source>
</evidence>
<reference evidence="1 2" key="1">
    <citation type="submission" date="2015-08" db="EMBL/GenBank/DDBJ databases">
        <title>Complete genome sequence of Sulfurifustis variabilis.</title>
        <authorList>
            <person name="Miura A."/>
            <person name="Kojima H."/>
            <person name="Fukui M."/>
        </authorList>
    </citation>
    <scope>NUCLEOTIDE SEQUENCE [LARGE SCALE GENOMIC DNA]</scope>
    <source>
        <strain evidence="2">skN76</strain>
    </source>
</reference>
<evidence type="ECO:0000313" key="1">
    <source>
        <dbReference type="EMBL" id="BAU50276.1"/>
    </source>
</evidence>
<accession>A0A1C7AFU5</accession>
<dbReference type="InterPro" id="IPR038396">
    <property type="entry name" value="SpoIIAA-like_sf"/>
</dbReference>
<dbReference type="Proteomes" id="UP000218899">
    <property type="component" value="Chromosome"/>
</dbReference>
<dbReference type="InterPro" id="IPR036513">
    <property type="entry name" value="STAS_dom_sf"/>
</dbReference>
<keyword evidence="2" id="KW-1185">Reference proteome</keyword>
<dbReference type="SUPFAM" id="SSF52091">
    <property type="entry name" value="SpoIIaa-like"/>
    <property type="match status" value="1"/>
</dbReference>
<dbReference type="EMBL" id="AP014936">
    <property type="protein sequence ID" value="BAU50276.1"/>
    <property type="molecule type" value="Genomic_DNA"/>
</dbReference>
<protein>
    <recommendedName>
        <fullName evidence="3">STAS/SEC14 domain-containing protein</fullName>
    </recommendedName>
</protein>
<dbReference type="AlphaFoldDB" id="A0A1C7AFU5"/>
<evidence type="ECO:0008006" key="3">
    <source>
        <dbReference type="Google" id="ProtNLM"/>
    </source>
</evidence>
<dbReference type="OrthoDB" id="555504at2"/>
<gene>
    <name evidence="1" type="ORF">SVA_3742</name>
</gene>